<comment type="similarity">
    <text evidence="1">Belongs to the thioredoxin family. DsbA subfamily.</text>
</comment>
<feature type="domain" description="Thioredoxin" evidence="7">
    <location>
        <begin position="102"/>
        <end position="289"/>
    </location>
</feature>
<keyword evidence="6" id="KW-0812">Transmembrane</keyword>
<dbReference type="GO" id="GO:0016491">
    <property type="term" value="F:oxidoreductase activity"/>
    <property type="evidence" value="ECO:0007669"/>
    <property type="project" value="UniProtKB-KW"/>
</dbReference>
<dbReference type="Proteomes" id="UP000228496">
    <property type="component" value="Unassembled WGS sequence"/>
</dbReference>
<keyword evidence="6" id="KW-1133">Transmembrane helix</keyword>
<evidence type="ECO:0000256" key="3">
    <source>
        <dbReference type="ARBA" id="ARBA00023002"/>
    </source>
</evidence>
<dbReference type="PANTHER" id="PTHR13887">
    <property type="entry name" value="GLUTATHIONE S-TRANSFERASE KAPPA"/>
    <property type="match status" value="1"/>
</dbReference>
<keyword evidence="4" id="KW-1015">Disulfide bond</keyword>
<sequence length="291" mass="31915">MHWTNENNDNNNLNNNGKENYLKEIVEELRGIKEVLKETPRISTSAQPAIGNWFVSAIGSIKSLFKKGNSYALPASIIIAALLIIGAIFMTKNDVGNTDNKVVAGAKITDNVAKVTNDDHIRGDKKAKVVVVEYSDLECPFCQRFHTTMQEALQDYGNDVAWVYRHFPLESIHPRAFPQAVASECVAELGGNDKFWQFIDVIFASDQKNSDQQLGQMAQNIGINRSKFDTCLKSGKYDKLINEQTQNAQAAGGNGTPYSVVIGPDGSTYAINGAQPLATVKSTIDQALNSK</sequence>
<evidence type="ECO:0000256" key="4">
    <source>
        <dbReference type="ARBA" id="ARBA00023157"/>
    </source>
</evidence>
<dbReference type="PROSITE" id="PS51352">
    <property type="entry name" value="THIOREDOXIN_2"/>
    <property type="match status" value="1"/>
</dbReference>
<dbReference type="AlphaFoldDB" id="A0A2J0QA75"/>
<keyword evidence="5" id="KW-0676">Redox-active center</keyword>
<accession>A0A2J0QA75</accession>
<name>A0A2J0QA75_9BACT</name>
<comment type="caution">
    <text evidence="8">The sequence shown here is derived from an EMBL/GenBank/DDBJ whole genome shotgun (WGS) entry which is preliminary data.</text>
</comment>
<dbReference type="InterPro" id="IPR013766">
    <property type="entry name" value="Thioredoxin_domain"/>
</dbReference>
<gene>
    <name evidence="8" type="ORF">COV29_03745</name>
</gene>
<dbReference type="InterPro" id="IPR012336">
    <property type="entry name" value="Thioredoxin-like_fold"/>
</dbReference>
<evidence type="ECO:0000259" key="7">
    <source>
        <dbReference type="PROSITE" id="PS51352"/>
    </source>
</evidence>
<dbReference type="SUPFAM" id="SSF52833">
    <property type="entry name" value="Thioredoxin-like"/>
    <property type="match status" value="1"/>
</dbReference>
<dbReference type="EMBL" id="PCXQ01000006">
    <property type="protein sequence ID" value="PJE50494.1"/>
    <property type="molecule type" value="Genomic_DNA"/>
</dbReference>
<evidence type="ECO:0000256" key="5">
    <source>
        <dbReference type="ARBA" id="ARBA00023284"/>
    </source>
</evidence>
<reference evidence="8 9" key="1">
    <citation type="submission" date="2017-09" db="EMBL/GenBank/DDBJ databases">
        <title>Depth-based differentiation of microbial function through sediment-hosted aquifers and enrichment of novel symbionts in the deep terrestrial subsurface.</title>
        <authorList>
            <person name="Probst A.J."/>
            <person name="Ladd B."/>
            <person name="Jarett J.K."/>
            <person name="Geller-Mcgrath D.E."/>
            <person name="Sieber C.M."/>
            <person name="Emerson J.B."/>
            <person name="Anantharaman K."/>
            <person name="Thomas B.C."/>
            <person name="Malmstrom R."/>
            <person name="Stieglmeier M."/>
            <person name="Klingl A."/>
            <person name="Woyke T."/>
            <person name="Ryan C.M."/>
            <person name="Banfield J.F."/>
        </authorList>
    </citation>
    <scope>NUCLEOTIDE SEQUENCE [LARGE SCALE GENOMIC DNA]</scope>
    <source>
        <strain evidence="8">CG10_big_fil_rev_8_21_14_0_10_36_16</strain>
    </source>
</reference>
<organism evidence="8 9">
    <name type="scientific">Candidatus Yanofskybacteria bacterium CG10_big_fil_rev_8_21_14_0_10_36_16</name>
    <dbReference type="NCBI Taxonomy" id="1975096"/>
    <lineage>
        <taxon>Bacteria</taxon>
        <taxon>Candidatus Yanofskyibacteriota</taxon>
    </lineage>
</organism>
<evidence type="ECO:0000256" key="6">
    <source>
        <dbReference type="SAM" id="Phobius"/>
    </source>
</evidence>
<keyword evidence="2" id="KW-0732">Signal</keyword>
<feature type="transmembrane region" description="Helical" evidence="6">
    <location>
        <begin position="71"/>
        <end position="90"/>
    </location>
</feature>
<dbReference type="PANTHER" id="PTHR13887:SF14">
    <property type="entry name" value="DISULFIDE BOND FORMATION PROTEIN D"/>
    <property type="match status" value="1"/>
</dbReference>
<keyword evidence="3" id="KW-0560">Oxidoreductase</keyword>
<evidence type="ECO:0000256" key="1">
    <source>
        <dbReference type="ARBA" id="ARBA00005791"/>
    </source>
</evidence>
<evidence type="ECO:0000313" key="8">
    <source>
        <dbReference type="EMBL" id="PJE50494.1"/>
    </source>
</evidence>
<dbReference type="Pfam" id="PF13462">
    <property type="entry name" value="Thioredoxin_4"/>
    <property type="match status" value="1"/>
</dbReference>
<protein>
    <recommendedName>
        <fullName evidence="7">Thioredoxin domain-containing protein</fullName>
    </recommendedName>
</protein>
<dbReference type="InterPro" id="IPR036249">
    <property type="entry name" value="Thioredoxin-like_sf"/>
</dbReference>
<evidence type="ECO:0000256" key="2">
    <source>
        <dbReference type="ARBA" id="ARBA00022729"/>
    </source>
</evidence>
<dbReference type="Gene3D" id="3.40.30.10">
    <property type="entry name" value="Glutaredoxin"/>
    <property type="match status" value="1"/>
</dbReference>
<proteinExistence type="inferred from homology"/>
<evidence type="ECO:0000313" key="9">
    <source>
        <dbReference type="Proteomes" id="UP000228496"/>
    </source>
</evidence>
<keyword evidence="6" id="KW-0472">Membrane</keyword>